<keyword evidence="3" id="KW-1185">Reference proteome</keyword>
<sequence length="115" mass="11965">MAPTGFGFSQSSGPSATTNLGSSTYLQKINFPGFDSPVTNMSFTSILGGGGGTTTHQLPGFELGLSQDGPIGVLSSQALSHIYQQMGHARVHHQHQQHHQEAPSSKDDSQGSGGQ</sequence>
<feature type="region of interest" description="Disordered" evidence="1">
    <location>
        <begin position="85"/>
        <end position="115"/>
    </location>
</feature>
<feature type="compositionally biased region" description="Polar residues" evidence="1">
    <location>
        <begin position="7"/>
        <end position="21"/>
    </location>
</feature>
<dbReference type="AlphaFoldDB" id="A0AAW1W0H8"/>
<organism evidence="2 3">
    <name type="scientific">Rubus argutus</name>
    <name type="common">Southern blackberry</name>
    <dbReference type="NCBI Taxonomy" id="59490"/>
    <lineage>
        <taxon>Eukaryota</taxon>
        <taxon>Viridiplantae</taxon>
        <taxon>Streptophyta</taxon>
        <taxon>Embryophyta</taxon>
        <taxon>Tracheophyta</taxon>
        <taxon>Spermatophyta</taxon>
        <taxon>Magnoliopsida</taxon>
        <taxon>eudicotyledons</taxon>
        <taxon>Gunneridae</taxon>
        <taxon>Pentapetalae</taxon>
        <taxon>rosids</taxon>
        <taxon>fabids</taxon>
        <taxon>Rosales</taxon>
        <taxon>Rosaceae</taxon>
        <taxon>Rosoideae</taxon>
        <taxon>Rosoideae incertae sedis</taxon>
        <taxon>Rubus</taxon>
    </lineage>
</organism>
<dbReference type="EMBL" id="JBEDUW010000007">
    <property type="protein sequence ID" value="KAK9913625.1"/>
    <property type="molecule type" value="Genomic_DNA"/>
</dbReference>
<gene>
    <name evidence="2" type="ORF">M0R45_037435</name>
</gene>
<comment type="caution">
    <text evidence="2">The sequence shown here is derived from an EMBL/GenBank/DDBJ whole genome shotgun (WGS) entry which is preliminary data.</text>
</comment>
<evidence type="ECO:0000313" key="3">
    <source>
        <dbReference type="Proteomes" id="UP001457282"/>
    </source>
</evidence>
<name>A0AAW1W0H8_RUBAR</name>
<accession>A0AAW1W0H8</accession>
<evidence type="ECO:0000313" key="2">
    <source>
        <dbReference type="EMBL" id="KAK9913625.1"/>
    </source>
</evidence>
<reference evidence="2 3" key="1">
    <citation type="journal article" date="2023" name="G3 (Bethesda)">
        <title>A chromosome-length genome assembly and annotation of blackberry (Rubus argutus, cv. 'Hillquist').</title>
        <authorList>
            <person name="Bruna T."/>
            <person name="Aryal R."/>
            <person name="Dudchenko O."/>
            <person name="Sargent D.J."/>
            <person name="Mead D."/>
            <person name="Buti M."/>
            <person name="Cavallini A."/>
            <person name="Hytonen T."/>
            <person name="Andres J."/>
            <person name="Pham M."/>
            <person name="Weisz D."/>
            <person name="Mascagni F."/>
            <person name="Usai G."/>
            <person name="Natali L."/>
            <person name="Bassil N."/>
            <person name="Fernandez G.E."/>
            <person name="Lomsadze A."/>
            <person name="Armour M."/>
            <person name="Olukolu B."/>
            <person name="Poorten T."/>
            <person name="Britton C."/>
            <person name="Davik J."/>
            <person name="Ashrafi H."/>
            <person name="Aiden E.L."/>
            <person name="Borodovsky M."/>
            <person name="Worthington M."/>
        </authorList>
    </citation>
    <scope>NUCLEOTIDE SEQUENCE [LARGE SCALE GENOMIC DNA]</scope>
    <source>
        <strain evidence="2">PI 553951</strain>
    </source>
</reference>
<proteinExistence type="predicted"/>
<evidence type="ECO:0000256" key="1">
    <source>
        <dbReference type="SAM" id="MobiDB-lite"/>
    </source>
</evidence>
<feature type="region of interest" description="Disordered" evidence="1">
    <location>
        <begin position="1"/>
        <end position="21"/>
    </location>
</feature>
<feature type="compositionally biased region" description="Basic and acidic residues" evidence="1">
    <location>
        <begin position="98"/>
        <end position="109"/>
    </location>
</feature>
<protein>
    <submittedName>
        <fullName evidence="2">Uncharacterized protein</fullName>
    </submittedName>
</protein>
<dbReference type="Proteomes" id="UP001457282">
    <property type="component" value="Unassembled WGS sequence"/>
</dbReference>